<comment type="caution">
    <text evidence="1">The sequence shown here is derived from an EMBL/GenBank/DDBJ whole genome shotgun (WGS) entry which is preliminary data.</text>
</comment>
<evidence type="ECO:0000313" key="2">
    <source>
        <dbReference type="Proteomes" id="UP000249782"/>
    </source>
</evidence>
<dbReference type="Pfam" id="PF17393">
    <property type="entry name" value="DUF5402"/>
    <property type="match status" value="1"/>
</dbReference>
<dbReference type="AlphaFoldDB" id="A0A328PH65"/>
<sequence>MNKTLKELSYARDRIEDTLQDLSGRTIFVPEVKIFNMACGCRGLLADLRGLETEEAEVFHKKITRTLKDILGKLGLKVDMIYARNFPGTYMVVGITARRFCGRCKRELGSITSRPDIIVLKG</sequence>
<dbReference type="InterPro" id="IPR020380">
    <property type="entry name" value="Uncharacterised_MJ1658"/>
</dbReference>
<gene>
    <name evidence="1" type="ORF">DPC56_04980</name>
</gene>
<keyword evidence="2" id="KW-1185">Reference proteome</keyword>
<name>A0A328PH65_9EURY</name>
<evidence type="ECO:0000313" key="1">
    <source>
        <dbReference type="EMBL" id="RAO78996.1"/>
    </source>
</evidence>
<reference evidence="1 2" key="1">
    <citation type="submission" date="2018-06" db="EMBL/GenBank/DDBJ databases">
        <title>Draft genome sequence of hyperthermophilic methanogen Methanothermobacter tenebrarum sp. MCM-B 1447.</title>
        <authorList>
            <person name="Pore S.D."/>
            <person name="Dagar S."/>
            <person name="Dhakephalkar P.K."/>
        </authorList>
    </citation>
    <scope>NUCLEOTIDE SEQUENCE [LARGE SCALE GENOMIC DNA]</scope>
    <source>
        <strain evidence="1 2">MCM B 1447</strain>
    </source>
</reference>
<dbReference type="RefSeq" id="WP_112093974.1">
    <property type="nucleotide sequence ID" value="NZ_QLOE01000005.1"/>
</dbReference>
<dbReference type="EMBL" id="QLOE01000005">
    <property type="protein sequence ID" value="RAO78996.1"/>
    <property type="molecule type" value="Genomic_DNA"/>
</dbReference>
<organism evidence="1 2">
    <name type="scientific">Methanothermobacter tenebrarum</name>
    <dbReference type="NCBI Taxonomy" id="680118"/>
    <lineage>
        <taxon>Archaea</taxon>
        <taxon>Methanobacteriati</taxon>
        <taxon>Methanobacteriota</taxon>
        <taxon>Methanomada group</taxon>
        <taxon>Methanobacteria</taxon>
        <taxon>Methanobacteriales</taxon>
        <taxon>Methanobacteriaceae</taxon>
        <taxon>Methanothermobacter</taxon>
    </lineage>
</organism>
<dbReference type="OrthoDB" id="144733at2157"/>
<accession>A0A328PH65</accession>
<protein>
    <submittedName>
        <fullName evidence="1">Uncharacterized protein</fullName>
    </submittedName>
</protein>
<dbReference type="Proteomes" id="UP000249782">
    <property type="component" value="Unassembled WGS sequence"/>
</dbReference>
<proteinExistence type="predicted"/>